<gene>
    <name evidence="2" type="ORF">BEMITA_LOCUS462</name>
</gene>
<evidence type="ECO:0000313" key="2">
    <source>
        <dbReference type="EMBL" id="CAH0753015.1"/>
    </source>
</evidence>
<dbReference type="PROSITE" id="PS51186">
    <property type="entry name" value="GNAT"/>
    <property type="match status" value="1"/>
</dbReference>
<keyword evidence="3" id="KW-1185">Reference proteome</keyword>
<dbReference type="PANTHER" id="PTHR20905">
    <property type="entry name" value="N-ACETYLTRANSFERASE-RELATED"/>
    <property type="match status" value="1"/>
</dbReference>
<reference evidence="2" key="1">
    <citation type="submission" date="2021-12" db="EMBL/GenBank/DDBJ databases">
        <authorList>
            <person name="King R."/>
        </authorList>
    </citation>
    <scope>NUCLEOTIDE SEQUENCE</scope>
</reference>
<dbReference type="SUPFAM" id="SSF55729">
    <property type="entry name" value="Acyl-CoA N-acyltransferases (Nat)"/>
    <property type="match status" value="1"/>
</dbReference>
<dbReference type="OrthoDB" id="8191594at2759"/>
<dbReference type="Proteomes" id="UP001152759">
    <property type="component" value="Chromosome 1"/>
</dbReference>
<sequence length="236" mass="26385">MDEEKDGLLGESRDGTIVYKRLPTAGPTLDTAIRVLNEAFYPEEPLCRALQVTQSPQAICDLDALFLGMAQDYLSVVALDAMSHKVVGVCFNKLETKPMEGNLDFYEVFKKRKCKEDRIKFFIDVLAEETAGIDLFEKYKTDAVVDLVCLTVLPDFKRRGIGKSLMEHSLELARRTNAASAACVVCSSTYTLKMAKSIGFTELTSVPYSQYIYEGRQFSDVIRDHASVVLVAKKLQ</sequence>
<dbReference type="KEGG" id="btab:109040336"/>
<dbReference type="Pfam" id="PF00583">
    <property type="entry name" value="Acetyltransf_1"/>
    <property type="match status" value="1"/>
</dbReference>
<dbReference type="PANTHER" id="PTHR20905:SF28">
    <property type="entry name" value="GH28833P-RELATED"/>
    <property type="match status" value="1"/>
</dbReference>
<dbReference type="CDD" id="cd04301">
    <property type="entry name" value="NAT_SF"/>
    <property type="match status" value="1"/>
</dbReference>
<accession>A0A9P0C453</accession>
<dbReference type="InterPro" id="IPR000182">
    <property type="entry name" value="GNAT_dom"/>
</dbReference>
<dbReference type="Gene3D" id="3.40.630.30">
    <property type="match status" value="1"/>
</dbReference>
<name>A0A9P0C453_BEMTA</name>
<dbReference type="EMBL" id="OU963862">
    <property type="protein sequence ID" value="CAH0753015.1"/>
    <property type="molecule type" value="Genomic_DNA"/>
</dbReference>
<protein>
    <recommendedName>
        <fullName evidence="1">N-acetyltransferase domain-containing protein</fullName>
    </recommendedName>
</protein>
<dbReference type="AlphaFoldDB" id="A0A9P0C453"/>
<feature type="domain" description="N-acetyltransferase" evidence="1">
    <location>
        <begin position="77"/>
        <end position="236"/>
    </location>
</feature>
<organism evidence="2 3">
    <name type="scientific">Bemisia tabaci</name>
    <name type="common">Sweetpotato whitefly</name>
    <name type="synonym">Aleurodes tabaci</name>
    <dbReference type="NCBI Taxonomy" id="7038"/>
    <lineage>
        <taxon>Eukaryota</taxon>
        <taxon>Metazoa</taxon>
        <taxon>Ecdysozoa</taxon>
        <taxon>Arthropoda</taxon>
        <taxon>Hexapoda</taxon>
        <taxon>Insecta</taxon>
        <taxon>Pterygota</taxon>
        <taxon>Neoptera</taxon>
        <taxon>Paraneoptera</taxon>
        <taxon>Hemiptera</taxon>
        <taxon>Sternorrhyncha</taxon>
        <taxon>Aleyrodoidea</taxon>
        <taxon>Aleyrodidae</taxon>
        <taxon>Aleyrodinae</taxon>
        <taxon>Bemisia</taxon>
    </lineage>
</organism>
<evidence type="ECO:0000259" key="1">
    <source>
        <dbReference type="PROSITE" id="PS51186"/>
    </source>
</evidence>
<dbReference type="GO" id="GO:0008080">
    <property type="term" value="F:N-acetyltransferase activity"/>
    <property type="evidence" value="ECO:0007669"/>
    <property type="project" value="TreeGrafter"/>
</dbReference>
<dbReference type="InterPro" id="IPR016181">
    <property type="entry name" value="Acyl_CoA_acyltransferase"/>
</dbReference>
<proteinExistence type="predicted"/>
<evidence type="ECO:0000313" key="3">
    <source>
        <dbReference type="Proteomes" id="UP001152759"/>
    </source>
</evidence>